<dbReference type="GO" id="GO:0033711">
    <property type="term" value="F:4-phosphoerythronate dehydrogenase activity"/>
    <property type="evidence" value="ECO:0007669"/>
    <property type="project" value="UniProtKB-EC"/>
</dbReference>
<sequence length="286" mass="31295">MPLNTQQHTILIAGCGDVGSTLGQRLASQGHKVIGLRRNINQLPQGIQGISVDLTQIDDLQAKLQGIHCDIVVYAAASPNFSPEGYQQTYVDGLNNLLRSLSTPPKHLLFVSSSGVYHQDDDSLVNENSPCLPRSFSGKIMCDAEKTALAAPYPTTVVRFTGIYGPGRNHLLKRVKRGDVAPATPRQFTNRIHRDDCAGVLAHLITKALGGEKLETIYLATDNTPATMYDVTHWMAQQLGIKVLSESATRRAGSKRCSNQRIKESGYVFQYPSYKEGYAALLKTDP</sequence>
<protein>
    <submittedName>
        <fullName evidence="2">SDR family oxidoreductase</fullName>
        <ecNumber evidence="2">1.1.1.290</ecNumber>
    </submittedName>
</protein>
<accession>A0ABU9TSY6</accession>
<organism evidence="2 3">
    <name type="scientific">Neptuniibacter pectenicola</name>
    <dbReference type="NCBI Taxonomy" id="1806669"/>
    <lineage>
        <taxon>Bacteria</taxon>
        <taxon>Pseudomonadati</taxon>
        <taxon>Pseudomonadota</taxon>
        <taxon>Gammaproteobacteria</taxon>
        <taxon>Oceanospirillales</taxon>
        <taxon>Oceanospirillaceae</taxon>
        <taxon>Neptuniibacter</taxon>
    </lineage>
</organism>
<keyword evidence="2" id="KW-0560">Oxidoreductase</keyword>
<proteinExistence type="predicted"/>
<dbReference type="CDD" id="cd05266">
    <property type="entry name" value="SDR_a4"/>
    <property type="match status" value="1"/>
</dbReference>
<keyword evidence="3" id="KW-1185">Reference proteome</keyword>
<gene>
    <name evidence="2" type="ORF">WNY58_10565</name>
</gene>
<reference evidence="2 3" key="1">
    <citation type="submission" date="2024-03" db="EMBL/GenBank/DDBJ databases">
        <title>Community enrichment and isolation of bacterial strains for fucoidan degradation.</title>
        <authorList>
            <person name="Sichert A."/>
        </authorList>
    </citation>
    <scope>NUCLEOTIDE SEQUENCE [LARGE SCALE GENOMIC DNA]</scope>
    <source>
        <strain evidence="2 3">AS76</strain>
    </source>
</reference>
<evidence type="ECO:0000313" key="3">
    <source>
        <dbReference type="Proteomes" id="UP001449225"/>
    </source>
</evidence>
<name>A0ABU9TSY6_9GAMM</name>
<evidence type="ECO:0000259" key="1">
    <source>
        <dbReference type="Pfam" id="PF01370"/>
    </source>
</evidence>
<dbReference type="Pfam" id="PF01370">
    <property type="entry name" value="Epimerase"/>
    <property type="match status" value="1"/>
</dbReference>
<dbReference type="EMBL" id="JBBMRA010000009">
    <property type="protein sequence ID" value="MEM5536833.1"/>
    <property type="molecule type" value="Genomic_DNA"/>
</dbReference>
<dbReference type="InterPro" id="IPR036291">
    <property type="entry name" value="NAD(P)-bd_dom_sf"/>
</dbReference>
<evidence type="ECO:0000313" key="2">
    <source>
        <dbReference type="EMBL" id="MEM5536833.1"/>
    </source>
</evidence>
<dbReference type="Gene3D" id="3.40.50.720">
    <property type="entry name" value="NAD(P)-binding Rossmann-like Domain"/>
    <property type="match status" value="1"/>
</dbReference>
<dbReference type="RefSeq" id="WP_342854497.1">
    <property type="nucleotide sequence ID" value="NZ_JBBMRA010000009.1"/>
</dbReference>
<dbReference type="InterPro" id="IPR051783">
    <property type="entry name" value="NAD(P)-dependent_oxidoreduct"/>
</dbReference>
<feature type="domain" description="NAD-dependent epimerase/dehydratase" evidence="1">
    <location>
        <begin position="10"/>
        <end position="170"/>
    </location>
</feature>
<dbReference type="PANTHER" id="PTHR48079:SF6">
    <property type="entry name" value="NAD(P)-BINDING DOMAIN-CONTAINING PROTEIN-RELATED"/>
    <property type="match status" value="1"/>
</dbReference>
<dbReference type="PANTHER" id="PTHR48079">
    <property type="entry name" value="PROTEIN YEEZ"/>
    <property type="match status" value="1"/>
</dbReference>
<dbReference type="SUPFAM" id="SSF51735">
    <property type="entry name" value="NAD(P)-binding Rossmann-fold domains"/>
    <property type="match status" value="1"/>
</dbReference>
<dbReference type="InterPro" id="IPR001509">
    <property type="entry name" value="Epimerase_deHydtase"/>
</dbReference>
<comment type="caution">
    <text evidence="2">The sequence shown here is derived from an EMBL/GenBank/DDBJ whole genome shotgun (WGS) entry which is preliminary data.</text>
</comment>
<dbReference type="Proteomes" id="UP001449225">
    <property type="component" value="Unassembled WGS sequence"/>
</dbReference>
<dbReference type="EC" id="1.1.1.290" evidence="2"/>